<feature type="compositionally biased region" description="Basic and acidic residues" evidence="8">
    <location>
        <begin position="902"/>
        <end position="944"/>
    </location>
</feature>
<feature type="compositionally biased region" description="Basic and acidic residues" evidence="8">
    <location>
        <begin position="1283"/>
        <end position="1298"/>
    </location>
</feature>
<dbReference type="FunFam" id="3.90.70.10:FF:000016">
    <property type="entry name" value="Ubiquitin carboxyl-terminal hydrolase 36"/>
    <property type="match status" value="1"/>
</dbReference>
<dbReference type="InterPro" id="IPR038765">
    <property type="entry name" value="Papain-like_cys_pep_sf"/>
</dbReference>
<evidence type="ECO:0000313" key="11">
    <source>
        <dbReference type="RefSeq" id="XP_014379063.1"/>
    </source>
</evidence>
<dbReference type="KEGG" id="asn:102388372"/>
<dbReference type="SUPFAM" id="SSF54001">
    <property type="entry name" value="Cysteine proteinases"/>
    <property type="match status" value="1"/>
</dbReference>
<dbReference type="STRING" id="38654.A0A1U8DCT3"/>
<keyword evidence="7" id="KW-0788">Thiol protease</keyword>
<dbReference type="GO" id="GO:0042981">
    <property type="term" value="P:regulation of apoptotic process"/>
    <property type="evidence" value="ECO:0007669"/>
    <property type="project" value="TreeGrafter"/>
</dbReference>
<evidence type="ECO:0000256" key="2">
    <source>
        <dbReference type="ARBA" id="ARBA00012759"/>
    </source>
</evidence>
<dbReference type="Gene3D" id="3.90.70.10">
    <property type="entry name" value="Cysteine proteinases"/>
    <property type="match status" value="1"/>
</dbReference>
<dbReference type="GO" id="GO:0016579">
    <property type="term" value="P:protein deubiquitination"/>
    <property type="evidence" value="ECO:0007669"/>
    <property type="project" value="InterPro"/>
</dbReference>
<feature type="region of interest" description="Disordered" evidence="8">
    <location>
        <begin position="597"/>
        <end position="621"/>
    </location>
</feature>
<feature type="compositionally biased region" description="Basic and acidic residues" evidence="8">
    <location>
        <begin position="1206"/>
        <end position="1217"/>
    </location>
</feature>
<dbReference type="Proteomes" id="UP000189705">
    <property type="component" value="Unplaced"/>
</dbReference>
<dbReference type="GO" id="GO:0006508">
    <property type="term" value="P:proteolysis"/>
    <property type="evidence" value="ECO:0007669"/>
    <property type="project" value="UniProtKB-KW"/>
</dbReference>
<feature type="compositionally biased region" description="Basic and acidic residues" evidence="8">
    <location>
        <begin position="985"/>
        <end position="999"/>
    </location>
</feature>
<feature type="region of interest" description="Disordered" evidence="8">
    <location>
        <begin position="488"/>
        <end position="512"/>
    </location>
</feature>
<dbReference type="GeneID" id="102388372"/>
<evidence type="ECO:0000256" key="3">
    <source>
        <dbReference type="ARBA" id="ARBA00022553"/>
    </source>
</evidence>
<keyword evidence="3" id="KW-0597">Phosphoprotein</keyword>
<feature type="region of interest" description="Disordered" evidence="8">
    <location>
        <begin position="866"/>
        <end position="1022"/>
    </location>
</feature>
<feature type="compositionally biased region" description="Basic and acidic residues" evidence="8">
    <location>
        <begin position="952"/>
        <end position="962"/>
    </location>
</feature>
<dbReference type="RefSeq" id="XP_014379063.1">
    <property type="nucleotide sequence ID" value="XM_014523577.2"/>
</dbReference>
<dbReference type="EC" id="3.4.19.12" evidence="2"/>
<feature type="compositionally biased region" description="Low complexity" evidence="8">
    <location>
        <begin position="34"/>
        <end position="45"/>
    </location>
</feature>
<dbReference type="PROSITE" id="PS00972">
    <property type="entry name" value="USP_1"/>
    <property type="match status" value="1"/>
</dbReference>
<dbReference type="InterPro" id="IPR050164">
    <property type="entry name" value="Peptidase_C19"/>
</dbReference>
<keyword evidence="10" id="KW-1185">Reference proteome</keyword>
<dbReference type="CDD" id="cd02661">
    <property type="entry name" value="Peptidase_C19E"/>
    <property type="match status" value="1"/>
</dbReference>
<feature type="region of interest" description="Disordered" evidence="8">
    <location>
        <begin position="1"/>
        <end position="87"/>
    </location>
</feature>
<feature type="compositionally biased region" description="Basic and acidic residues" evidence="8">
    <location>
        <begin position="1245"/>
        <end position="1257"/>
    </location>
</feature>
<dbReference type="PROSITE" id="PS50235">
    <property type="entry name" value="USP_3"/>
    <property type="match status" value="1"/>
</dbReference>
<evidence type="ECO:0000313" key="10">
    <source>
        <dbReference type="Proteomes" id="UP000189705"/>
    </source>
</evidence>
<accession>A0A1U8DCT3</accession>
<evidence type="ECO:0000256" key="7">
    <source>
        <dbReference type="ARBA" id="ARBA00022807"/>
    </source>
</evidence>
<dbReference type="PANTHER" id="PTHR24006">
    <property type="entry name" value="UBIQUITIN CARBOXYL-TERMINAL HYDROLASE"/>
    <property type="match status" value="1"/>
</dbReference>
<feature type="region of interest" description="Disordered" evidence="8">
    <location>
        <begin position="1103"/>
        <end position="1332"/>
    </location>
</feature>
<dbReference type="GO" id="GO:0005829">
    <property type="term" value="C:cytosol"/>
    <property type="evidence" value="ECO:0007669"/>
    <property type="project" value="TreeGrafter"/>
</dbReference>
<dbReference type="RefSeq" id="XP_025068901.1">
    <property type="nucleotide sequence ID" value="XM_025213116.1"/>
</dbReference>
<evidence type="ECO:0000259" key="9">
    <source>
        <dbReference type="PROSITE" id="PS50235"/>
    </source>
</evidence>
<reference evidence="11 12" key="1">
    <citation type="submission" date="2025-04" db="UniProtKB">
        <authorList>
            <consortium name="RefSeq"/>
        </authorList>
    </citation>
    <scope>IDENTIFICATION</scope>
</reference>
<dbReference type="InterPro" id="IPR028889">
    <property type="entry name" value="USP"/>
</dbReference>
<evidence type="ECO:0000256" key="6">
    <source>
        <dbReference type="ARBA" id="ARBA00022801"/>
    </source>
</evidence>
<keyword evidence="5" id="KW-0833">Ubl conjugation pathway</keyword>
<evidence type="ECO:0000256" key="8">
    <source>
        <dbReference type="SAM" id="MobiDB-lite"/>
    </source>
</evidence>
<proteinExistence type="predicted"/>
<feature type="region of interest" description="Disordered" evidence="8">
    <location>
        <begin position="789"/>
        <end position="824"/>
    </location>
</feature>
<organism evidence="10 11">
    <name type="scientific">Alligator sinensis</name>
    <name type="common">Chinese alligator</name>
    <dbReference type="NCBI Taxonomy" id="38654"/>
    <lineage>
        <taxon>Eukaryota</taxon>
        <taxon>Metazoa</taxon>
        <taxon>Chordata</taxon>
        <taxon>Craniata</taxon>
        <taxon>Vertebrata</taxon>
        <taxon>Euteleostomi</taxon>
        <taxon>Archelosauria</taxon>
        <taxon>Archosauria</taxon>
        <taxon>Crocodylia</taxon>
        <taxon>Alligatoridae</taxon>
        <taxon>Alligatorinae</taxon>
        <taxon>Alligator</taxon>
    </lineage>
</organism>
<feature type="compositionally biased region" description="Polar residues" evidence="8">
    <location>
        <begin position="9"/>
        <end position="25"/>
    </location>
</feature>
<feature type="compositionally biased region" description="Polar residues" evidence="8">
    <location>
        <begin position="538"/>
        <end position="554"/>
    </location>
</feature>
<dbReference type="PROSITE" id="PS00973">
    <property type="entry name" value="USP_2"/>
    <property type="match status" value="1"/>
</dbReference>
<feature type="compositionally biased region" description="Basic and acidic residues" evidence="8">
    <location>
        <begin position="1006"/>
        <end position="1022"/>
    </location>
</feature>
<dbReference type="InterPro" id="IPR018200">
    <property type="entry name" value="USP_CS"/>
</dbReference>
<feature type="compositionally biased region" description="Basic and acidic residues" evidence="8">
    <location>
        <begin position="1319"/>
        <end position="1332"/>
    </location>
</feature>
<dbReference type="PANTHER" id="PTHR24006:SF727">
    <property type="entry name" value="UBIQUITIN CARBOXYL-TERMINAL HYDROLASE 42"/>
    <property type="match status" value="1"/>
</dbReference>
<evidence type="ECO:0000313" key="12">
    <source>
        <dbReference type="RefSeq" id="XP_025068901.1"/>
    </source>
</evidence>
<evidence type="ECO:0000256" key="5">
    <source>
        <dbReference type="ARBA" id="ARBA00022786"/>
    </source>
</evidence>
<name>A0A1U8DCT3_ALLSI</name>
<dbReference type="Pfam" id="PF00443">
    <property type="entry name" value="UCH"/>
    <property type="match status" value="1"/>
</dbReference>
<feature type="compositionally biased region" description="Basic residues" evidence="8">
    <location>
        <begin position="1191"/>
        <end position="1205"/>
    </location>
</feature>
<dbReference type="GO" id="GO:0004843">
    <property type="term" value="F:cysteine-type deubiquitinase activity"/>
    <property type="evidence" value="ECO:0007669"/>
    <property type="project" value="UniProtKB-EC"/>
</dbReference>
<sequence>MTIVDKGSDSSNPISGQNQTGSSVGPPNEEMDSDSSSWGTVSSLDVANHRISLGPVPGATDYSSSPASEKPKPSAQKDQSVNDGIAPPQKVLFPAEKICLKWQQSHRVGAGLQNLGNTCFLNSILQCLTYTPPLANYMLSYEHSKTCHEQGFCMMCIMQTHINQALSNSGSVIKPMAVINDLRRIAKHFRFGNQEDAHEFLRYTVDAMQKACLNGSTKLDRPTQATTLIHQIFGGYLRSRVKCSNCKGVSDTFEPYLDIALEIKTAQSVSKALELFVKPEQLDGENCYKCSRCKKTVPASKRFTIHRSSNVLTISLKRFANFSGGKISKDVKYSEFLDLRPFMSQQNGEPVLYTLYAVLVHTGFSCHAGHYFAYIKSCNAQWYQMNDSIVAITDIRTVLNQQAYMLFYIRSSDVKNGELIYSIPGQSSPRPAISQRVVNSKQTVSGFIGPQLPPHLIKTSGHLNGTGSLKETPSSSVVCASNVTLTRPNSAPPSTSIQNWTINRPTIPDPSKKQKITISIHNKLPARQSLVQPNLHNSSLESLSKPVPSSTITNSSAVQSTSSASTMSVATKVPKQLATSEACSKAVLNGKSKLSSSTLVPYGAESSEESDEDSKALVKENGHKKPVNGILIGSVASSLQNSCSSCQDAEKEVPQHELPKTDRVNGDKVNGAICLDNNSKDNDLKLDDSTCQTKALKTTETFFPKMNGLHGKMCATLPSVPEDKILESFKFSQVKTSSEDISITGTEKTDHSIPNDCCNSQGPFAASAPETISTKEGIVENTVARKEEDHSDIIDQHKAKKRTLGTEEERALEESADKARGPKEAKVMLKEAPLHVKGPAETVEKLGQSSLIKSDSECSSKKLSTLNITDKCQETKHSTSDYPEGQSAVDSPTKLSKVLESYSKENEGLSDNDKLGEDTERQKLQTHSPGKEKVCTTKKMEREHYCKKRRHSENEEKLDSRDSRKRRTYSSERGKQDHHYKKHHDNGSKYKLMHNERSSRSSGRYPDYRSHSREQNDKDGGWYYLPKREGSWNRERYYQDIPRRWDKGRYYYDYYPFHAPRDNRERKFSHVDREYEKPSHVYDPRSYKDYYYKTRWIHEPATKEREKRNFSSSKGDFHHCPAPPQHSEKYSSEKSAPTAGENTSSFETSCLKYEDVKDRKRRCPIGDESDSEAERERKKTLQREPSEEQKVKKHKKSKKKKKSKDKHREKDSRHYQDSDASMTLSDAEIYKHKKKKKKKKKHAKRSEGFFEHADPHAQKQGNSEMNRTWEKKEDSDLTDDTPVEEHGRHGYERLHEEDANSSLKKKCLEGGKENSYPVSREDSKATILPSHKDHGQTAIKSLDGTFAYADETRWKVSGKLSLQEKLASHRF</sequence>
<dbReference type="eggNOG" id="KOG1865">
    <property type="taxonomic scope" value="Eukaryota"/>
</dbReference>
<comment type="catalytic activity">
    <reaction evidence="1">
        <text>Thiol-dependent hydrolysis of ester, thioester, amide, peptide and isopeptide bonds formed by the C-terminal Gly of ubiquitin (a 76-residue protein attached to proteins as an intracellular targeting signal).</text>
        <dbReference type="EC" id="3.4.19.12"/>
    </reaction>
</comment>
<feature type="compositionally biased region" description="Basic and acidic residues" evidence="8">
    <location>
        <begin position="1103"/>
        <end position="1119"/>
    </location>
</feature>
<feature type="domain" description="USP" evidence="9">
    <location>
        <begin position="110"/>
        <end position="411"/>
    </location>
</feature>
<dbReference type="GO" id="GO:0005634">
    <property type="term" value="C:nucleus"/>
    <property type="evidence" value="ECO:0007669"/>
    <property type="project" value="TreeGrafter"/>
</dbReference>
<dbReference type="InterPro" id="IPR001394">
    <property type="entry name" value="Peptidase_C19_UCH"/>
</dbReference>
<feature type="compositionally biased region" description="Polar residues" evidence="8">
    <location>
        <begin position="488"/>
        <end position="504"/>
    </location>
</feature>
<feature type="region of interest" description="Disordered" evidence="8">
    <location>
        <begin position="538"/>
        <end position="564"/>
    </location>
</feature>
<feature type="compositionally biased region" description="Basic residues" evidence="8">
    <location>
        <begin position="1231"/>
        <end position="1244"/>
    </location>
</feature>
<feature type="compositionally biased region" description="Basic and acidic residues" evidence="8">
    <location>
        <begin position="1172"/>
        <end position="1190"/>
    </location>
</feature>
<keyword evidence="6 11" id="KW-0378">Hydrolase</keyword>
<feature type="compositionally biased region" description="Basic and acidic residues" evidence="8">
    <location>
        <begin position="804"/>
        <end position="824"/>
    </location>
</feature>
<protein>
    <recommendedName>
        <fullName evidence="2">ubiquitinyl hydrolase 1</fullName>
        <ecNumber evidence="2">3.4.19.12</ecNumber>
    </recommendedName>
</protein>
<keyword evidence="4" id="KW-0645">Protease</keyword>
<dbReference type="CTD" id="84132"/>
<evidence type="ECO:0000256" key="4">
    <source>
        <dbReference type="ARBA" id="ARBA00022670"/>
    </source>
</evidence>
<gene>
    <name evidence="11 12" type="primary">USP42</name>
</gene>
<feature type="compositionally biased region" description="Low complexity" evidence="8">
    <location>
        <begin position="555"/>
        <end position="564"/>
    </location>
</feature>
<evidence type="ECO:0000256" key="1">
    <source>
        <dbReference type="ARBA" id="ARBA00000707"/>
    </source>
</evidence>